<sequence>MTNHTIPAVEIEIQETQGAARAVLLKQEFGGNVHQVELQDVHVRWLAERMGIVPTVTAEAASMISINFGQATKFASEGHRLRLAIQRAHRISQKVLQLVQTAEEKGHEDLTLEVASATELVDFLKFVCDGFEYDDAGEEVKPMPPRPSNHVPEELLGEGGAA</sequence>
<gene>
    <name evidence="2" type="ordered locus">Varpa_2741</name>
</gene>
<dbReference type="Proteomes" id="UP000008917">
    <property type="component" value="Chromosome"/>
</dbReference>
<evidence type="ECO:0000313" key="3">
    <source>
        <dbReference type="Proteomes" id="UP000008917"/>
    </source>
</evidence>
<proteinExistence type="predicted"/>
<name>E6V3R5_VARPE</name>
<dbReference type="HOGENOM" id="CLU_1634668_0_0_4"/>
<organism evidence="2 3">
    <name type="scientific">Variovorax paradoxus (strain EPS)</name>
    <dbReference type="NCBI Taxonomy" id="595537"/>
    <lineage>
        <taxon>Bacteria</taxon>
        <taxon>Pseudomonadati</taxon>
        <taxon>Pseudomonadota</taxon>
        <taxon>Betaproteobacteria</taxon>
        <taxon>Burkholderiales</taxon>
        <taxon>Comamonadaceae</taxon>
        <taxon>Variovorax</taxon>
    </lineage>
</organism>
<feature type="region of interest" description="Disordered" evidence="1">
    <location>
        <begin position="138"/>
        <end position="162"/>
    </location>
</feature>
<dbReference type="STRING" id="595537.Varpa_2741"/>
<evidence type="ECO:0000256" key="1">
    <source>
        <dbReference type="SAM" id="MobiDB-lite"/>
    </source>
</evidence>
<dbReference type="AlphaFoldDB" id="E6V3R5"/>
<reference evidence="2 3" key="2">
    <citation type="journal article" date="2013" name="Genome Announc.">
        <title>Genome of the Root-Associated Plant Growth-Promoting Bacterium Variovorax paradoxus Strain EPS.</title>
        <authorList>
            <person name="Han J.I."/>
            <person name="Spain J.C."/>
            <person name="Leadbetter J.R."/>
            <person name="Ovchinnikova G."/>
            <person name="Goodwin L.A."/>
            <person name="Han C.S."/>
            <person name="Woyke T."/>
            <person name="Davenport K.W."/>
            <person name="Orwin P.M."/>
        </authorList>
    </citation>
    <scope>NUCLEOTIDE SEQUENCE [LARGE SCALE GENOMIC DNA]</scope>
    <source>
        <strain evidence="2 3">EPS</strain>
    </source>
</reference>
<dbReference type="KEGG" id="vpe:Varpa_2741"/>
<protein>
    <submittedName>
        <fullName evidence="2">Uncharacterized protein</fullName>
    </submittedName>
</protein>
<evidence type="ECO:0000313" key="2">
    <source>
        <dbReference type="EMBL" id="ADU36939.1"/>
    </source>
</evidence>
<dbReference type="RefSeq" id="WP_013541168.1">
    <property type="nucleotide sequence ID" value="NC_014931.1"/>
</dbReference>
<accession>E6V3R5</accession>
<reference evidence="3" key="1">
    <citation type="submission" date="2010-12" db="EMBL/GenBank/DDBJ databases">
        <title>Complete sequence of Variovorax paradoxus EPS.</title>
        <authorList>
            <consortium name="US DOE Joint Genome Institute"/>
            <person name="Lucas S."/>
            <person name="Copeland A."/>
            <person name="Lapidus A."/>
            <person name="Cheng J.-F."/>
            <person name="Goodwin L."/>
            <person name="Pitluck S."/>
            <person name="Teshima H."/>
            <person name="Detter J.C."/>
            <person name="Han C."/>
            <person name="Tapia R."/>
            <person name="Land M."/>
            <person name="Hauser L."/>
            <person name="Kyrpides N."/>
            <person name="Ivanova N."/>
            <person name="Ovchinnikova G."/>
            <person name="Orwin P."/>
            <person name="Han J.-I.G."/>
            <person name="Woyke T."/>
        </authorList>
    </citation>
    <scope>NUCLEOTIDE SEQUENCE [LARGE SCALE GENOMIC DNA]</scope>
    <source>
        <strain evidence="3">EPS</strain>
    </source>
</reference>
<dbReference type="EMBL" id="CP002417">
    <property type="protein sequence ID" value="ADU36939.1"/>
    <property type="molecule type" value="Genomic_DNA"/>
</dbReference>